<evidence type="ECO:0000313" key="1">
    <source>
        <dbReference type="EMBL" id="KAK8050981.1"/>
    </source>
</evidence>
<organism evidence="1 2">
    <name type="scientific">Apiospora rasikravindrae</name>
    <dbReference type="NCBI Taxonomy" id="990691"/>
    <lineage>
        <taxon>Eukaryota</taxon>
        <taxon>Fungi</taxon>
        <taxon>Dikarya</taxon>
        <taxon>Ascomycota</taxon>
        <taxon>Pezizomycotina</taxon>
        <taxon>Sordariomycetes</taxon>
        <taxon>Xylariomycetidae</taxon>
        <taxon>Amphisphaeriales</taxon>
        <taxon>Apiosporaceae</taxon>
        <taxon>Apiospora</taxon>
    </lineage>
</organism>
<keyword evidence="2" id="KW-1185">Reference proteome</keyword>
<sequence length="294" mass="32714">MADNTNPPSEDDGMHSSVETKYYLKRVIQRAVNSLELGNPSEKLTKMVSKFQTSVPFGVYKDGTMARIKCNTTNGSSKGPEDIPLHDNLGPKTLVTLCHTSGAPKSNDKVIPLLIPRFWPKLAAELADAKGIDGSVLTKLLDKEDMAALLGYTTVSAFEDYPWTPEQDARLVQFQHSNPMDVFPIGILKLGLLNYWWQKGRKEEGASMPPPSRYLGYFPQCIARAVTIGTVFAHDPEEFTDSAYKSDSKFSRSHRLSSKTASIEPRFWRSSTTTHPSVWDTSSHVISRVQRSSS</sequence>
<evidence type="ECO:0000313" key="2">
    <source>
        <dbReference type="Proteomes" id="UP001444661"/>
    </source>
</evidence>
<accession>A0ABR1TWF4</accession>
<proteinExistence type="predicted"/>
<protein>
    <submittedName>
        <fullName evidence="1">Uncharacterized protein</fullName>
    </submittedName>
</protein>
<comment type="caution">
    <text evidence="1">The sequence shown here is derived from an EMBL/GenBank/DDBJ whole genome shotgun (WGS) entry which is preliminary data.</text>
</comment>
<dbReference type="Proteomes" id="UP001444661">
    <property type="component" value="Unassembled WGS sequence"/>
</dbReference>
<gene>
    <name evidence="1" type="ORF">PG993_002366</name>
</gene>
<reference evidence="1 2" key="1">
    <citation type="submission" date="2023-01" db="EMBL/GenBank/DDBJ databases">
        <title>Analysis of 21 Apiospora genomes using comparative genomics revels a genus with tremendous synthesis potential of carbohydrate active enzymes and secondary metabolites.</title>
        <authorList>
            <person name="Sorensen T."/>
        </authorList>
    </citation>
    <scope>NUCLEOTIDE SEQUENCE [LARGE SCALE GENOMIC DNA]</scope>
    <source>
        <strain evidence="1 2">CBS 33761</strain>
    </source>
</reference>
<dbReference type="EMBL" id="JAQQWK010000002">
    <property type="protein sequence ID" value="KAK8050981.1"/>
    <property type="molecule type" value="Genomic_DNA"/>
</dbReference>
<name>A0ABR1TWF4_9PEZI</name>